<evidence type="ECO:0008006" key="3">
    <source>
        <dbReference type="Google" id="ProtNLM"/>
    </source>
</evidence>
<dbReference type="EMBL" id="JAEVHL010000015">
    <property type="protein sequence ID" value="MBM0274984.1"/>
    <property type="molecule type" value="Genomic_DNA"/>
</dbReference>
<evidence type="ECO:0000313" key="1">
    <source>
        <dbReference type="EMBL" id="MBM0274984.1"/>
    </source>
</evidence>
<evidence type="ECO:0000313" key="2">
    <source>
        <dbReference type="Proteomes" id="UP000622245"/>
    </source>
</evidence>
<accession>A0ABS1YC51</accession>
<protein>
    <recommendedName>
        <fullName evidence="3">SagB-type dehydrogenase domain-containing protein</fullName>
    </recommendedName>
</protein>
<sequence length="503" mass="54542">MRQAYPMTEESTQVVREYAEAVFRRYSQPLTPPGFEVDWSDAPPKNTTYPGAPMLAAPRWSARQLGRLPDLLAAGDDTDRPWTAAEVSTLASLAYAVQERRVAASWNQDLLTQTHYPKATWSRGTASGGGMYPLEIYWVAGAGAPTRPGVYHFHTAHRAWQRLANGDHASAISDACLGDTGGQRADQFLVVTVRFWKNAYKYHNFCYHVVTQDLGALLGSWQLIGRGLGRQLRPVLWFADETINTRLGLVTESESALAVVPLPGPPPTGNPPAAAAVRAARFERSSRAFQPELLAPVHRATLLTTEARPAALPVEPPPAPHGTGLALPELPAQRWRTDLSAALRRRRSSFGQFSRGRRLTAAELGGILRCAAAGLAFPTDLTGPAPLARLHAVVNDVDGLPAGSYTYEPAGHRLTPVRVEPMAGLLQRAYELNNYNMEQVAAVLAISGRLAEALDHFGPRGYRLLNAVAGSSAQVTYLAATSSGWGAAPSSGWTTRCWTRRSD</sequence>
<organism evidence="1 2">
    <name type="scientific">Micromonospora tarensis</name>
    <dbReference type="NCBI Taxonomy" id="2806100"/>
    <lineage>
        <taxon>Bacteria</taxon>
        <taxon>Bacillati</taxon>
        <taxon>Actinomycetota</taxon>
        <taxon>Actinomycetes</taxon>
        <taxon>Micromonosporales</taxon>
        <taxon>Micromonosporaceae</taxon>
        <taxon>Micromonospora</taxon>
    </lineage>
</organism>
<comment type="caution">
    <text evidence="1">The sequence shown here is derived from an EMBL/GenBank/DDBJ whole genome shotgun (WGS) entry which is preliminary data.</text>
</comment>
<keyword evidence="2" id="KW-1185">Reference proteome</keyword>
<dbReference type="PANTHER" id="PTHR43745">
    <property type="entry name" value="NITROREDUCTASE MJ1384-RELATED"/>
    <property type="match status" value="1"/>
</dbReference>
<name>A0ABS1YC51_9ACTN</name>
<dbReference type="InterPro" id="IPR000415">
    <property type="entry name" value="Nitroreductase-like"/>
</dbReference>
<proteinExistence type="predicted"/>
<dbReference type="PANTHER" id="PTHR43745:SF2">
    <property type="entry name" value="NITROREDUCTASE MJ1384-RELATED"/>
    <property type="match status" value="1"/>
</dbReference>
<dbReference type="InterPro" id="IPR052544">
    <property type="entry name" value="Bacteriocin_Proc_Enz"/>
</dbReference>
<dbReference type="Proteomes" id="UP000622245">
    <property type="component" value="Unassembled WGS sequence"/>
</dbReference>
<dbReference type="Gene3D" id="3.40.109.10">
    <property type="entry name" value="NADH Oxidase"/>
    <property type="match status" value="2"/>
</dbReference>
<reference evidence="1 2" key="1">
    <citation type="submission" date="2021-01" db="EMBL/GenBank/DDBJ databases">
        <title>Draft genome sequence of Micromonospora sp. strain STR1s_6.</title>
        <authorList>
            <person name="Karlyshev A."/>
            <person name="Jawad R."/>
        </authorList>
    </citation>
    <scope>NUCLEOTIDE SEQUENCE [LARGE SCALE GENOMIC DNA]</scope>
    <source>
        <strain evidence="1 2">STR1S-6</strain>
    </source>
</reference>
<gene>
    <name evidence="1" type="ORF">JM949_05705</name>
</gene>